<dbReference type="NCBIfam" id="NF045556">
    <property type="entry name" value="TbtD_PbtD_pyrid"/>
    <property type="match status" value="1"/>
</dbReference>
<keyword evidence="3" id="KW-1185">Reference proteome</keyword>
<dbReference type="InterPro" id="IPR023809">
    <property type="entry name" value="Thiopep_bacteriocin_synth_dom"/>
</dbReference>
<proteinExistence type="predicted"/>
<reference evidence="2 3" key="1">
    <citation type="submission" date="2016-10" db="EMBL/GenBank/DDBJ databases">
        <authorList>
            <person name="de Groot N.N."/>
        </authorList>
    </citation>
    <scope>NUCLEOTIDE SEQUENCE [LARGE SCALE GENOMIC DNA]</scope>
    <source>
        <strain evidence="2 3">DSM 43357</strain>
    </source>
</reference>
<sequence>MSWQSFHVHYHGSHDDLVLDGIRPLFARLHGLVEAAYYTRHWKLGPHVRVNVRPSEEVGPVVEEVIGGFLKERPSTAALDPERYLDLHRRLAELEAEPGPLFPWRPDNSLHRADYEWRLEPAGGRPAAELLADFYTATTPLSFRMVDGVRRGERRLAIAFELLTALAHSLSGVGIMNGFVSFRSHAEAFLELHAEGRGLRAKWDAFGEQNSAHLQSLLSAALSSLDGGTGSHASEWAAALAPFRSRAAQLIESGQLSMDPGASLMTSRWSGSIDDSPFHRELYATRTWSELRGATWFQVFRLLTNYTYLQLTRLGVNPAERYLLCHLIAGLVEARYGMTALEVASMPLEQVPAMEGTS</sequence>
<dbReference type="RefSeq" id="WP_177227584.1">
    <property type="nucleotide sequence ID" value="NZ_FOBF01000019.1"/>
</dbReference>
<dbReference type="Pfam" id="PF14028">
    <property type="entry name" value="Lant_dehydr_C"/>
    <property type="match status" value="1"/>
</dbReference>
<dbReference type="EMBL" id="FOBF01000019">
    <property type="protein sequence ID" value="SEM92144.1"/>
    <property type="molecule type" value="Genomic_DNA"/>
</dbReference>
<feature type="domain" description="Thiopeptide-type bacteriocin biosynthesis" evidence="1">
    <location>
        <begin position="3"/>
        <end position="329"/>
    </location>
</feature>
<evidence type="ECO:0000313" key="3">
    <source>
        <dbReference type="Proteomes" id="UP000198953"/>
    </source>
</evidence>
<evidence type="ECO:0000313" key="2">
    <source>
        <dbReference type="EMBL" id="SEM92144.1"/>
    </source>
</evidence>
<organism evidence="2 3">
    <name type="scientific">Nonomuraea pusilla</name>
    <dbReference type="NCBI Taxonomy" id="46177"/>
    <lineage>
        <taxon>Bacteria</taxon>
        <taxon>Bacillati</taxon>
        <taxon>Actinomycetota</taxon>
        <taxon>Actinomycetes</taxon>
        <taxon>Streptosporangiales</taxon>
        <taxon>Streptosporangiaceae</taxon>
        <taxon>Nonomuraea</taxon>
    </lineage>
</organism>
<evidence type="ECO:0000259" key="1">
    <source>
        <dbReference type="Pfam" id="PF14028"/>
    </source>
</evidence>
<name>A0A1H8CCI3_9ACTN</name>
<dbReference type="AlphaFoldDB" id="A0A1H8CCI3"/>
<dbReference type="Proteomes" id="UP000198953">
    <property type="component" value="Unassembled WGS sequence"/>
</dbReference>
<dbReference type="STRING" id="46177.SAMN05660976_06332"/>
<accession>A0A1H8CCI3</accession>
<protein>
    <submittedName>
        <fullName evidence="2">Lantibiotic biosynthesis dehydratase C-term</fullName>
    </submittedName>
</protein>
<dbReference type="InterPro" id="IPR054643">
    <property type="entry name" value="TbtD_PbtD_pyrid"/>
</dbReference>
<gene>
    <name evidence="2" type="ORF">SAMN05660976_06332</name>
</gene>